<dbReference type="EMBL" id="FQUG01000014">
    <property type="protein sequence ID" value="SHF33265.1"/>
    <property type="molecule type" value="Genomic_DNA"/>
</dbReference>
<proteinExistence type="predicted"/>
<dbReference type="PANTHER" id="PTHR11228:SF7">
    <property type="entry name" value="PQQA PEPTIDE CYCLASE"/>
    <property type="match status" value="1"/>
</dbReference>
<dbReference type="InterPro" id="IPR058240">
    <property type="entry name" value="rSAM_sf"/>
</dbReference>
<dbReference type="SFLD" id="SFLDG01386">
    <property type="entry name" value="main_SPASM_domain-containing"/>
    <property type="match status" value="1"/>
</dbReference>
<keyword evidence="7" id="KW-1185">Reference proteome</keyword>
<keyword evidence="4" id="KW-0411">Iron-sulfur</keyword>
<keyword evidence="2" id="KW-0479">Metal-binding</keyword>
<dbReference type="InterPro" id="IPR006638">
    <property type="entry name" value="Elp3/MiaA/NifB-like_rSAM"/>
</dbReference>
<dbReference type="InterPro" id="IPR050377">
    <property type="entry name" value="Radical_SAM_PqqE_MftC-like"/>
</dbReference>
<sequence>MKREIEAKYLYRCYEDLVVLYDKIENVYVLFEDVFADMFSIMMKENEEAEYIIHRIMEMYDVDYDTVANDYREFAFQLDSILKMETQMHQANTDADKYDETENYVFDLMTERCVPFTANIEITDRCNLECVHCYRSQESENLWNVENFEKALQQLKALGTLHVVFAGSEPLMHPDILKFIELVGKYGFVLTLQTNATLINDEIVEALKKCTVKMIFVSLYSDDACIHESITKRVGSYKKTISAIKRLKSEGFIVRASVSIFDVNSNQVYAVNNLCKMLDIPAGYNFKIIPAIDSTKDTVSLNTFSADKLYEYITSDKLKLLEGAIKRSKDKEGIIPDRYCATSFRSITVTYDLDVVICNAFRKKCGSFLESDLDDIWGQSDEIRHWREVTSKVNEKCSKCEAFHYCEPCPAHSYTLTGDDEHIDNITCEYGKMFKAVCDRACL</sequence>
<accession>A0A1M5AST0</accession>
<dbReference type="GO" id="GO:0046872">
    <property type="term" value="F:metal ion binding"/>
    <property type="evidence" value="ECO:0007669"/>
    <property type="project" value="UniProtKB-KW"/>
</dbReference>
<evidence type="ECO:0000256" key="3">
    <source>
        <dbReference type="ARBA" id="ARBA00023004"/>
    </source>
</evidence>
<dbReference type="Proteomes" id="UP000184404">
    <property type="component" value="Unassembled WGS sequence"/>
</dbReference>
<dbReference type="PANTHER" id="PTHR11228">
    <property type="entry name" value="RADICAL SAM DOMAIN PROTEIN"/>
    <property type="match status" value="1"/>
</dbReference>
<dbReference type="Pfam" id="PF13186">
    <property type="entry name" value="SPASM"/>
    <property type="match status" value="1"/>
</dbReference>
<evidence type="ECO:0000256" key="4">
    <source>
        <dbReference type="ARBA" id="ARBA00023014"/>
    </source>
</evidence>
<keyword evidence="1" id="KW-0949">S-adenosyl-L-methionine</keyword>
<dbReference type="Pfam" id="PF04055">
    <property type="entry name" value="Radical_SAM"/>
    <property type="match status" value="1"/>
</dbReference>
<dbReference type="AlphaFoldDB" id="A0A1M5AST0"/>
<dbReference type="GO" id="GO:0051536">
    <property type="term" value="F:iron-sulfur cluster binding"/>
    <property type="evidence" value="ECO:0007669"/>
    <property type="project" value="UniProtKB-KW"/>
</dbReference>
<dbReference type="RefSeq" id="WP_072936506.1">
    <property type="nucleotide sequence ID" value="NZ_FQUG01000014.1"/>
</dbReference>
<dbReference type="SFLD" id="SFLDS00029">
    <property type="entry name" value="Radical_SAM"/>
    <property type="match status" value="1"/>
</dbReference>
<dbReference type="InterPro" id="IPR023885">
    <property type="entry name" value="4Fe4S-binding_SPASM_dom"/>
</dbReference>
<dbReference type="SUPFAM" id="SSF102114">
    <property type="entry name" value="Radical SAM enzymes"/>
    <property type="match status" value="1"/>
</dbReference>
<evidence type="ECO:0000313" key="6">
    <source>
        <dbReference type="EMBL" id="SHF33265.1"/>
    </source>
</evidence>
<dbReference type="NCBIfam" id="TIGR04085">
    <property type="entry name" value="rSAM_more_4Fe4S"/>
    <property type="match status" value="1"/>
</dbReference>
<name>A0A1M5AST0_9FIRM</name>
<keyword evidence="3" id="KW-0408">Iron</keyword>
<gene>
    <name evidence="6" type="ORF">SAMN02745190_02417</name>
</gene>
<organism evidence="6 7">
    <name type="scientific">Schwartzia succinivorans DSM 10502</name>
    <dbReference type="NCBI Taxonomy" id="1123243"/>
    <lineage>
        <taxon>Bacteria</taxon>
        <taxon>Bacillati</taxon>
        <taxon>Bacillota</taxon>
        <taxon>Negativicutes</taxon>
        <taxon>Selenomonadales</taxon>
        <taxon>Selenomonadaceae</taxon>
        <taxon>Schwartzia</taxon>
    </lineage>
</organism>
<dbReference type="STRING" id="1123243.SAMN02745190_02417"/>
<dbReference type="PROSITE" id="PS51918">
    <property type="entry name" value="RADICAL_SAM"/>
    <property type="match status" value="1"/>
</dbReference>
<dbReference type="GO" id="GO:0003824">
    <property type="term" value="F:catalytic activity"/>
    <property type="evidence" value="ECO:0007669"/>
    <property type="project" value="InterPro"/>
</dbReference>
<evidence type="ECO:0000256" key="1">
    <source>
        <dbReference type="ARBA" id="ARBA00022691"/>
    </source>
</evidence>
<feature type="domain" description="Radical SAM core" evidence="5">
    <location>
        <begin position="112"/>
        <end position="330"/>
    </location>
</feature>
<dbReference type="InterPro" id="IPR007197">
    <property type="entry name" value="rSAM"/>
</dbReference>
<reference evidence="6 7" key="1">
    <citation type="submission" date="2016-11" db="EMBL/GenBank/DDBJ databases">
        <authorList>
            <person name="Jaros S."/>
            <person name="Januszkiewicz K."/>
            <person name="Wedrychowicz H."/>
        </authorList>
    </citation>
    <scope>NUCLEOTIDE SEQUENCE [LARGE SCALE GENOMIC DNA]</scope>
    <source>
        <strain evidence="6 7">DSM 10502</strain>
    </source>
</reference>
<dbReference type="SMART" id="SM00729">
    <property type="entry name" value="Elp3"/>
    <property type="match status" value="1"/>
</dbReference>
<dbReference type="CDD" id="cd01335">
    <property type="entry name" value="Radical_SAM"/>
    <property type="match status" value="1"/>
</dbReference>
<dbReference type="OrthoDB" id="7021155at2"/>
<evidence type="ECO:0000256" key="2">
    <source>
        <dbReference type="ARBA" id="ARBA00022723"/>
    </source>
</evidence>
<dbReference type="SFLD" id="SFLDG01067">
    <property type="entry name" value="SPASM/twitch_domain_containing"/>
    <property type="match status" value="1"/>
</dbReference>
<dbReference type="Gene3D" id="3.20.20.70">
    <property type="entry name" value="Aldolase class I"/>
    <property type="match status" value="1"/>
</dbReference>
<dbReference type="InterPro" id="IPR013785">
    <property type="entry name" value="Aldolase_TIM"/>
</dbReference>
<evidence type="ECO:0000313" key="7">
    <source>
        <dbReference type="Proteomes" id="UP000184404"/>
    </source>
</evidence>
<evidence type="ECO:0000259" key="5">
    <source>
        <dbReference type="PROSITE" id="PS51918"/>
    </source>
</evidence>
<protein>
    <submittedName>
        <fullName evidence="6">Radical SAM additional 4Fe4S-binding SPASM domain-containing protein</fullName>
    </submittedName>
</protein>